<dbReference type="InterPro" id="IPR030917">
    <property type="entry name" value="Cyanoexo_CrtB_assoc"/>
</dbReference>
<keyword evidence="2" id="KW-0472">Membrane</keyword>
<protein>
    <submittedName>
        <fullName evidence="3">Cyanoexosortase B system-associated protein</fullName>
    </submittedName>
</protein>
<accession>A0A941GUG9</accession>
<comment type="caution">
    <text evidence="3">The sequence shown here is derived from an EMBL/GenBank/DDBJ whole genome shotgun (WGS) entry which is preliminary data.</text>
</comment>
<evidence type="ECO:0000313" key="3">
    <source>
        <dbReference type="EMBL" id="MBR8827268.1"/>
    </source>
</evidence>
<proteinExistence type="predicted"/>
<feature type="transmembrane region" description="Helical" evidence="2">
    <location>
        <begin position="29"/>
        <end position="51"/>
    </location>
</feature>
<keyword evidence="2" id="KW-1133">Transmembrane helix</keyword>
<sequence length="244" mass="27832">MQPEMKKILSNNNLQKEKRRRSQPQVSPIPSIAAIALLILLTAIGAIPGYISGNWSWANLPPVTNLSQIRNLRQTGLTLPNSKTVGQKKIALGAHQWLAQIIQKSGEKPVILLLQTQDDHREQPEVEWMDINGFERWKTDSYRQLNFPVDREYKVKARFFRAWNQRQTFAVVQWYATPQGGNYSPAWWFWADQLAQLRGTRVPWIAVCLQIPMEPLGDLNVATPKAKALAQEVQTALILGPFSR</sequence>
<feature type="region of interest" description="Disordered" evidence="1">
    <location>
        <begin position="1"/>
        <end position="25"/>
    </location>
</feature>
<dbReference type="AlphaFoldDB" id="A0A941GUG9"/>
<evidence type="ECO:0000313" key="4">
    <source>
        <dbReference type="Proteomes" id="UP000767446"/>
    </source>
</evidence>
<name>A0A941GUG9_9CHRO</name>
<evidence type="ECO:0000256" key="2">
    <source>
        <dbReference type="SAM" id="Phobius"/>
    </source>
</evidence>
<gene>
    <name evidence="3" type="ORF">DSM107014_05080</name>
</gene>
<evidence type="ECO:0000256" key="1">
    <source>
        <dbReference type="SAM" id="MobiDB-lite"/>
    </source>
</evidence>
<dbReference type="EMBL" id="JADQBC010000025">
    <property type="protein sequence ID" value="MBR8827268.1"/>
    <property type="molecule type" value="Genomic_DNA"/>
</dbReference>
<dbReference type="NCBIfam" id="TIGR04533">
    <property type="entry name" value="cyanosortB_assc"/>
    <property type="match status" value="1"/>
</dbReference>
<organism evidence="3 4">
    <name type="scientific">Gomphosphaeria aponina SAG 52.96 = DSM 107014</name>
    <dbReference type="NCBI Taxonomy" id="1521640"/>
    <lineage>
        <taxon>Bacteria</taxon>
        <taxon>Bacillati</taxon>
        <taxon>Cyanobacteriota</taxon>
        <taxon>Cyanophyceae</taxon>
        <taxon>Oscillatoriophycideae</taxon>
        <taxon>Chroococcales</taxon>
        <taxon>Gomphosphaeriaceae</taxon>
        <taxon>Gomphosphaeria</taxon>
    </lineage>
</organism>
<keyword evidence="2" id="KW-0812">Transmembrane</keyword>
<dbReference type="Proteomes" id="UP000767446">
    <property type="component" value="Unassembled WGS sequence"/>
</dbReference>
<reference evidence="3" key="1">
    <citation type="submission" date="2021-02" db="EMBL/GenBank/DDBJ databases">
        <title>Metagenome analyses of Stigonema ocellatum DSM 106950, Chlorogloea purpurea SAG 13.99 and Gomphosphaeria aponina DSM 107014.</title>
        <authorList>
            <person name="Marter P."/>
            <person name="Huang S."/>
        </authorList>
    </citation>
    <scope>NUCLEOTIDE SEQUENCE</scope>
    <source>
        <strain evidence="3">JP213</strain>
    </source>
</reference>